<evidence type="ECO:0008006" key="4">
    <source>
        <dbReference type="Google" id="ProtNLM"/>
    </source>
</evidence>
<gene>
    <name evidence="2" type="ORF">Pcinc_023618</name>
</gene>
<protein>
    <recommendedName>
        <fullName evidence="4">MHC class I antigen</fullName>
    </recommendedName>
</protein>
<keyword evidence="3" id="KW-1185">Reference proteome</keyword>
<comment type="caution">
    <text evidence="2">The sequence shown here is derived from an EMBL/GenBank/DDBJ whole genome shotgun (WGS) entry which is preliminary data.</text>
</comment>
<dbReference type="AlphaFoldDB" id="A0AAE1FE23"/>
<evidence type="ECO:0000313" key="3">
    <source>
        <dbReference type="Proteomes" id="UP001286313"/>
    </source>
</evidence>
<sequence length="88" mass="9453">MPPRRLGMWGLGFCAAAGGVAGDGRAGSSPPPPIVRGELTIWLQETGRVKGFMGLVSGLIVAHSGHFHSRVNSYLEKLELDQRHEDCL</sequence>
<reference evidence="2" key="1">
    <citation type="submission" date="2023-10" db="EMBL/GenBank/DDBJ databases">
        <title>Genome assemblies of two species of porcelain crab, Petrolisthes cinctipes and Petrolisthes manimaculis (Anomura: Porcellanidae).</title>
        <authorList>
            <person name="Angst P."/>
        </authorList>
    </citation>
    <scope>NUCLEOTIDE SEQUENCE</scope>
    <source>
        <strain evidence="2">PB745_01</strain>
        <tissue evidence="2">Gill</tissue>
    </source>
</reference>
<keyword evidence="1" id="KW-0732">Signal</keyword>
<evidence type="ECO:0000313" key="2">
    <source>
        <dbReference type="EMBL" id="KAK3871232.1"/>
    </source>
</evidence>
<feature type="chain" id="PRO_5042243145" description="MHC class I antigen" evidence="1">
    <location>
        <begin position="23"/>
        <end position="88"/>
    </location>
</feature>
<feature type="signal peptide" evidence="1">
    <location>
        <begin position="1"/>
        <end position="22"/>
    </location>
</feature>
<organism evidence="2 3">
    <name type="scientific">Petrolisthes cinctipes</name>
    <name type="common">Flat porcelain crab</name>
    <dbReference type="NCBI Taxonomy" id="88211"/>
    <lineage>
        <taxon>Eukaryota</taxon>
        <taxon>Metazoa</taxon>
        <taxon>Ecdysozoa</taxon>
        <taxon>Arthropoda</taxon>
        <taxon>Crustacea</taxon>
        <taxon>Multicrustacea</taxon>
        <taxon>Malacostraca</taxon>
        <taxon>Eumalacostraca</taxon>
        <taxon>Eucarida</taxon>
        <taxon>Decapoda</taxon>
        <taxon>Pleocyemata</taxon>
        <taxon>Anomura</taxon>
        <taxon>Galatheoidea</taxon>
        <taxon>Porcellanidae</taxon>
        <taxon>Petrolisthes</taxon>
    </lineage>
</organism>
<accession>A0AAE1FE23</accession>
<name>A0AAE1FE23_PETCI</name>
<dbReference type="Proteomes" id="UP001286313">
    <property type="component" value="Unassembled WGS sequence"/>
</dbReference>
<evidence type="ECO:0000256" key="1">
    <source>
        <dbReference type="SAM" id="SignalP"/>
    </source>
</evidence>
<dbReference type="EMBL" id="JAWQEG010002546">
    <property type="protein sequence ID" value="KAK3871232.1"/>
    <property type="molecule type" value="Genomic_DNA"/>
</dbReference>
<proteinExistence type="predicted"/>